<gene>
    <name evidence="2" type="ORF">NM203_14920</name>
</gene>
<evidence type="ECO:0000259" key="1">
    <source>
        <dbReference type="Pfam" id="PF22289"/>
    </source>
</evidence>
<keyword evidence="3" id="KW-1185">Reference proteome</keyword>
<evidence type="ECO:0000313" key="3">
    <source>
        <dbReference type="Proteomes" id="UP001651690"/>
    </source>
</evidence>
<dbReference type="EMBL" id="JANDBD010000005">
    <property type="protein sequence ID" value="MCP9273478.1"/>
    <property type="molecule type" value="Genomic_DNA"/>
</dbReference>
<organism evidence="2 3">
    <name type="scientific">Mycolicibacterium arenosum</name>
    <dbReference type="NCBI Taxonomy" id="2952157"/>
    <lineage>
        <taxon>Bacteria</taxon>
        <taxon>Bacillati</taxon>
        <taxon>Actinomycetota</taxon>
        <taxon>Actinomycetes</taxon>
        <taxon>Mycobacteriales</taxon>
        <taxon>Mycobacteriaceae</taxon>
        <taxon>Mycolicibacterium</taxon>
    </lineage>
</organism>
<reference evidence="2 3" key="1">
    <citation type="submission" date="2022-06" db="EMBL/GenBank/DDBJ databases">
        <title>Mycolicibacterium sp. CAU 1645 isolated from seawater.</title>
        <authorList>
            <person name="Kim W."/>
        </authorList>
    </citation>
    <scope>NUCLEOTIDE SEQUENCE [LARGE SCALE GENOMIC DNA]</scope>
    <source>
        <strain evidence="2 3">CAU 1645</strain>
    </source>
</reference>
<name>A0ABT1M2X2_9MYCO</name>
<evidence type="ECO:0000313" key="2">
    <source>
        <dbReference type="EMBL" id="MCP9273478.1"/>
    </source>
</evidence>
<dbReference type="Proteomes" id="UP001651690">
    <property type="component" value="Unassembled WGS sequence"/>
</dbReference>
<sequence>MRPALDLTSVPPWATVGTRPPADTSGRAWTIVSFDADDVVREWTGQLRSSRPDAAIRTHRVRDDAEARAAIELDLATAVVGWRLLIAGPADACLRARALAVRRGVNDDELTVATIDVGVRDVRCAHCGTTTRAEADLEQVVPCSGCGRKLLVYYHVSRRIGCHLGFMADEAP</sequence>
<comment type="caution">
    <text evidence="2">The sequence shown here is derived from an EMBL/GenBank/DDBJ whole genome shotgun (WGS) entry which is preliminary data.</text>
</comment>
<dbReference type="Pfam" id="PF22289">
    <property type="entry name" value="DmmA-like_C"/>
    <property type="match status" value="1"/>
</dbReference>
<protein>
    <recommendedName>
        <fullName evidence="1">Dimethylamine monooxygenase subunit DmmA-like C-terminal domain-containing protein</fullName>
    </recommendedName>
</protein>
<feature type="domain" description="Dimethylamine monooxygenase subunit DmmA-like C-terminal" evidence="1">
    <location>
        <begin position="122"/>
        <end position="165"/>
    </location>
</feature>
<dbReference type="NCBIfam" id="NF041259">
    <property type="entry name" value="mono_DmmA_fam"/>
    <property type="match status" value="1"/>
</dbReference>
<dbReference type="InterPro" id="IPR048037">
    <property type="entry name" value="DmmA-like_C"/>
</dbReference>
<accession>A0ABT1M2X2</accession>
<proteinExistence type="predicted"/>